<dbReference type="EMBL" id="CANL01000015">
    <property type="protein sequence ID" value="CCM63446.1"/>
    <property type="molecule type" value="Genomic_DNA"/>
</dbReference>
<dbReference type="Proteomes" id="UP000018291">
    <property type="component" value="Unassembled WGS sequence"/>
</dbReference>
<accession>R4Z2D7</accession>
<dbReference type="RefSeq" id="WP_012226015.1">
    <property type="nucleotide sequence ID" value="NZ_HG422565.1"/>
</dbReference>
<evidence type="ECO:0000259" key="5">
    <source>
        <dbReference type="PROSITE" id="PS51007"/>
    </source>
</evidence>
<dbReference type="Gene3D" id="1.10.760.10">
    <property type="entry name" value="Cytochrome c-like domain"/>
    <property type="match status" value="1"/>
</dbReference>
<name>R4Z2D7_9ACTN</name>
<dbReference type="GO" id="GO:0020037">
    <property type="term" value="F:heme binding"/>
    <property type="evidence" value="ECO:0007669"/>
    <property type="project" value="InterPro"/>
</dbReference>
<sequence length="129" mass="13377">MPKWLGATLLGVPFVVALIALGSCGSDGEPVVEPSSAAAKSGEAVYANSCAACHGLDLEGTDKGPSHLSVVYEPGHHGDDAFRSAIANGAPQHHWNFGDMPPVEGLSAGQVDDVIAYIRGEQERRGLQN</sequence>
<dbReference type="GO" id="GO:0009055">
    <property type="term" value="F:electron transfer activity"/>
    <property type="evidence" value="ECO:0007669"/>
    <property type="project" value="InterPro"/>
</dbReference>
<evidence type="ECO:0000256" key="1">
    <source>
        <dbReference type="ARBA" id="ARBA00022617"/>
    </source>
</evidence>
<feature type="domain" description="Cytochrome c" evidence="5">
    <location>
        <begin position="37"/>
        <end position="122"/>
    </location>
</feature>
<dbReference type="AlphaFoldDB" id="R4Z2D7"/>
<dbReference type="HOGENOM" id="CLU_119069_1_0_11"/>
<evidence type="ECO:0000256" key="2">
    <source>
        <dbReference type="ARBA" id="ARBA00022723"/>
    </source>
</evidence>
<dbReference type="STRING" id="1229780.BN381_220020"/>
<evidence type="ECO:0000313" key="6">
    <source>
        <dbReference type="EMBL" id="CCM63446.1"/>
    </source>
</evidence>
<protein>
    <submittedName>
        <fullName evidence="6">Putative Cytochrome c class I</fullName>
    </submittedName>
</protein>
<comment type="caution">
    <text evidence="6">The sequence shown here is derived from an EMBL/GenBank/DDBJ whole genome shotgun (WGS) entry which is preliminary data.</text>
</comment>
<evidence type="ECO:0000313" key="7">
    <source>
        <dbReference type="Proteomes" id="UP000018291"/>
    </source>
</evidence>
<evidence type="ECO:0000256" key="3">
    <source>
        <dbReference type="ARBA" id="ARBA00023004"/>
    </source>
</evidence>
<gene>
    <name evidence="6" type="ORF">BN381_220020</name>
</gene>
<dbReference type="SUPFAM" id="SSF46626">
    <property type="entry name" value="Cytochrome c"/>
    <property type="match status" value="1"/>
</dbReference>
<dbReference type="InterPro" id="IPR009056">
    <property type="entry name" value="Cyt_c-like_dom"/>
</dbReference>
<keyword evidence="2 4" id="KW-0479">Metal-binding</keyword>
<dbReference type="Pfam" id="PF00034">
    <property type="entry name" value="Cytochrom_C"/>
    <property type="match status" value="1"/>
</dbReference>
<keyword evidence="1 4" id="KW-0349">Heme</keyword>
<organism evidence="6 7">
    <name type="scientific">Candidatus Neomicrothrix parvicella RN1</name>
    <dbReference type="NCBI Taxonomy" id="1229780"/>
    <lineage>
        <taxon>Bacteria</taxon>
        <taxon>Bacillati</taxon>
        <taxon>Actinomycetota</taxon>
        <taxon>Acidimicrobiia</taxon>
        <taxon>Acidimicrobiales</taxon>
        <taxon>Microthrixaceae</taxon>
        <taxon>Candidatus Neomicrothrix</taxon>
    </lineage>
</organism>
<evidence type="ECO:0000256" key="4">
    <source>
        <dbReference type="PROSITE-ProRule" id="PRU00433"/>
    </source>
</evidence>
<proteinExistence type="predicted"/>
<keyword evidence="7" id="KW-1185">Reference proteome</keyword>
<dbReference type="PROSITE" id="PS51007">
    <property type="entry name" value="CYTC"/>
    <property type="match status" value="1"/>
</dbReference>
<dbReference type="GO" id="GO:0046872">
    <property type="term" value="F:metal ion binding"/>
    <property type="evidence" value="ECO:0007669"/>
    <property type="project" value="UniProtKB-KW"/>
</dbReference>
<dbReference type="InterPro" id="IPR036909">
    <property type="entry name" value="Cyt_c-like_dom_sf"/>
</dbReference>
<reference evidence="6 7" key="1">
    <citation type="journal article" date="2013" name="ISME J.">
        <title>Metabolic model for the filamentous 'Candidatus Microthrix parvicella' based on genomic and metagenomic analyses.</title>
        <authorList>
            <person name="Jon McIlroy S."/>
            <person name="Kristiansen R."/>
            <person name="Albertsen M."/>
            <person name="Michael Karst S."/>
            <person name="Rossetti S."/>
            <person name="Lund Nielsen J."/>
            <person name="Tandoi V."/>
            <person name="James Seviour R."/>
            <person name="Nielsen P.H."/>
        </authorList>
    </citation>
    <scope>NUCLEOTIDE SEQUENCE [LARGE SCALE GENOMIC DNA]</scope>
    <source>
        <strain evidence="6 7">RN1</strain>
    </source>
</reference>
<dbReference type="eggNOG" id="COG2010">
    <property type="taxonomic scope" value="Bacteria"/>
</dbReference>
<dbReference type="PROSITE" id="PS51257">
    <property type="entry name" value="PROKAR_LIPOPROTEIN"/>
    <property type="match status" value="1"/>
</dbReference>
<keyword evidence="3 4" id="KW-0408">Iron</keyword>